<reference evidence="1 2" key="1">
    <citation type="submission" date="2016-03" db="EMBL/GenBank/DDBJ databases">
        <title>Trachymyrmex septentrionalis WGS genome.</title>
        <authorList>
            <person name="Nygaard S."/>
            <person name="Hu H."/>
            <person name="Boomsma J."/>
            <person name="Zhang G."/>
        </authorList>
    </citation>
    <scope>NUCLEOTIDE SEQUENCE [LARGE SCALE GENOMIC DNA]</scope>
    <source>
        <strain evidence="1">Tsep2-gDNA-1</strain>
        <tissue evidence="1">Whole body</tissue>
    </source>
</reference>
<name>A0A195ETF9_9HYME</name>
<keyword evidence="2" id="KW-1185">Reference proteome</keyword>
<protein>
    <submittedName>
        <fullName evidence="1">Uncharacterized protein</fullName>
    </submittedName>
</protein>
<feature type="non-terminal residue" evidence="1">
    <location>
        <position position="1"/>
    </location>
</feature>
<proteinExistence type="predicted"/>
<evidence type="ECO:0000313" key="2">
    <source>
        <dbReference type="Proteomes" id="UP000078541"/>
    </source>
</evidence>
<gene>
    <name evidence="1" type="ORF">ALC56_14404</name>
</gene>
<dbReference type="Proteomes" id="UP000078541">
    <property type="component" value="Unassembled WGS sequence"/>
</dbReference>
<sequence length="55" mass="6162">PLLPQPPPLPAHLRLSSLLQFSFSFCPKAFRSSPRTPPLRSNLHVQVIMINPTLC</sequence>
<dbReference type="EMBL" id="KQ981979">
    <property type="protein sequence ID" value="KYN31523.1"/>
    <property type="molecule type" value="Genomic_DNA"/>
</dbReference>
<dbReference type="AlphaFoldDB" id="A0A195ETF9"/>
<evidence type="ECO:0000313" key="1">
    <source>
        <dbReference type="EMBL" id="KYN31523.1"/>
    </source>
</evidence>
<accession>A0A195ETF9</accession>
<organism evidence="1 2">
    <name type="scientific">Trachymyrmex septentrionalis</name>
    <dbReference type="NCBI Taxonomy" id="34720"/>
    <lineage>
        <taxon>Eukaryota</taxon>
        <taxon>Metazoa</taxon>
        <taxon>Ecdysozoa</taxon>
        <taxon>Arthropoda</taxon>
        <taxon>Hexapoda</taxon>
        <taxon>Insecta</taxon>
        <taxon>Pterygota</taxon>
        <taxon>Neoptera</taxon>
        <taxon>Endopterygota</taxon>
        <taxon>Hymenoptera</taxon>
        <taxon>Apocrita</taxon>
        <taxon>Aculeata</taxon>
        <taxon>Formicoidea</taxon>
        <taxon>Formicidae</taxon>
        <taxon>Myrmicinae</taxon>
        <taxon>Trachymyrmex</taxon>
    </lineage>
</organism>